<evidence type="ECO:0000259" key="2">
    <source>
        <dbReference type="Pfam" id="PF13435"/>
    </source>
</evidence>
<organism evidence="3 4">
    <name type="scientific">Desulfosarcina widdelii</name>
    <dbReference type="NCBI Taxonomy" id="947919"/>
    <lineage>
        <taxon>Bacteria</taxon>
        <taxon>Pseudomonadati</taxon>
        <taxon>Thermodesulfobacteriota</taxon>
        <taxon>Desulfobacteria</taxon>
        <taxon>Desulfobacterales</taxon>
        <taxon>Desulfosarcinaceae</taxon>
        <taxon>Desulfosarcina</taxon>
    </lineage>
</organism>
<dbReference type="KEGG" id="dwd:DSCW_34270"/>
<proteinExistence type="predicted"/>
<sequence>MRQRKLSVLLGAVIAVLMLFGIQWTVWAQPNYAKVKEFRIERSMPPEAMACIECHKQNNPGLFGDWANSRHANANITCLDCHLAQPGDQDVAKDHEKYYARSDLPYGEQKYKVPIATVVTPKDCSRCHPDEVIQYSKSKHANTIEIMWKLDPWLNKGMNSDNERKTGCYHCHGTVLAIDDKGKLDPTTWPNVGVGRLNMDGSKGSCTSCHSRHRFAVSEARRPEACDSCHLGPDHPQIEIYEESKHGTIYNAFGDEFNFKAAAGTWTPGTDYRAPTCAACHMSGSGKVMGTHDVTERISWETQAPLTVRPADFKPFPAGNDWQVEREKMKNVCRACHGDSWIDDFYQGFDKAVEEYNEVYFKPAKAMLDNLYGKNLLDNTKFFDEHLELQFYELWHHEGRRARMGVMMMAPDYAWWHGFYECKARFNEFMEEADHLIATDKKAYVYPKYPNATGDTTRPPKIFGNK</sequence>
<dbReference type="SUPFAM" id="SSF48695">
    <property type="entry name" value="Multiheme cytochromes"/>
    <property type="match status" value="1"/>
</dbReference>
<dbReference type="RefSeq" id="WP_155304872.1">
    <property type="nucleotide sequence ID" value="NZ_AP021875.1"/>
</dbReference>
<dbReference type="Pfam" id="PF13435">
    <property type="entry name" value="Cytochrome_C554"/>
    <property type="match status" value="1"/>
</dbReference>
<gene>
    <name evidence="3" type="ORF">DSCW_34270</name>
</gene>
<feature type="domain" description="Cytochrome c-552/4" evidence="2">
    <location>
        <begin position="124"/>
        <end position="189"/>
    </location>
</feature>
<dbReference type="Pfam" id="PF13447">
    <property type="entry name" value="Multi-haem_cyto"/>
    <property type="match status" value="1"/>
</dbReference>
<protein>
    <recommendedName>
        <fullName evidence="2">Cytochrome c-552/4 domain-containing protein</fullName>
    </recommendedName>
</protein>
<dbReference type="InterPro" id="IPR051829">
    <property type="entry name" value="Multiheme_Cytochr_ET"/>
</dbReference>
<dbReference type="Proteomes" id="UP000427769">
    <property type="component" value="Chromosome"/>
</dbReference>
<keyword evidence="4" id="KW-1185">Reference proteome</keyword>
<dbReference type="EMBL" id="AP021875">
    <property type="protein sequence ID" value="BBO76010.1"/>
    <property type="molecule type" value="Genomic_DNA"/>
</dbReference>
<keyword evidence="1" id="KW-0732">Signal</keyword>
<dbReference type="OrthoDB" id="9814800at2"/>
<dbReference type="AlphaFoldDB" id="A0A5K7Z5K6"/>
<reference evidence="3 4" key="1">
    <citation type="submission" date="2019-11" db="EMBL/GenBank/DDBJ databases">
        <title>Comparative genomics of hydrocarbon-degrading Desulfosarcina strains.</title>
        <authorList>
            <person name="Watanabe M."/>
            <person name="Kojima H."/>
            <person name="Fukui M."/>
        </authorList>
    </citation>
    <scope>NUCLEOTIDE SEQUENCE [LARGE SCALE GENOMIC DNA]</scope>
    <source>
        <strain evidence="3 4">PP31</strain>
    </source>
</reference>
<dbReference type="PANTHER" id="PTHR35038">
    <property type="entry name" value="DISSIMILATORY SULFITE REDUCTASE SIRA"/>
    <property type="match status" value="1"/>
</dbReference>
<evidence type="ECO:0000256" key="1">
    <source>
        <dbReference type="ARBA" id="ARBA00022729"/>
    </source>
</evidence>
<dbReference type="InterPro" id="IPR023155">
    <property type="entry name" value="Cyt_c-552/4"/>
</dbReference>
<name>A0A5K7Z5K6_9BACT</name>
<evidence type="ECO:0000313" key="3">
    <source>
        <dbReference type="EMBL" id="BBO76010.1"/>
    </source>
</evidence>
<evidence type="ECO:0000313" key="4">
    <source>
        <dbReference type="Proteomes" id="UP000427769"/>
    </source>
</evidence>
<accession>A0A5K7Z5K6</accession>
<dbReference type="Gene3D" id="1.20.850.10">
    <property type="entry name" value="Hydroxylamine Oxidoreductase, Chain A, domain 2"/>
    <property type="match status" value="1"/>
</dbReference>
<dbReference type="InterPro" id="IPR036280">
    <property type="entry name" value="Multihaem_cyt_sf"/>
</dbReference>
<dbReference type="Gene3D" id="1.10.780.10">
    <property type="entry name" value="Hydroxylamine Oxidoreductase, Chain A, domain 1"/>
    <property type="match status" value="1"/>
</dbReference>